<comment type="similarity">
    <text evidence="3">Belongs to the GRAS family.</text>
</comment>
<gene>
    <name evidence="5" type="ORF">ZEAMMB73_Zm00001d048624</name>
</gene>
<accession>A0A1D6PN38</accession>
<reference evidence="5" key="1">
    <citation type="submission" date="2015-12" db="EMBL/GenBank/DDBJ databases">
        <title>Update maize B73 reference genome by single molecule sequencing technologies.</title>
        <authorList>
            <consortium name="Maize Genome Sequencing Project"/>
            <person name="Ware D."/>
        </authorList>
    </citation>
    <scope>NUCLEOTIDE SEQUENCE</scope>
    <source>
        <tissue evidence="5">Seedling</tissue>
    </source>
</reference>
<evidence type="ECO:0000256" key="2">
    <source>
        <dbReference type="ARBA" id="ARBA00023163"/>
    </source>
</evidence>
<evidence type="ECO:0000313" key="5">
    <source>
        <dbReference type="EMBL" id="AQK48277.1"/>
    </source>
</evidence>
<feature type="compositionally biased region" description="Gly residues" evidence="4">
    <location>
        <begin position="98"/>
        <end position="109"/>
    </location>
</feature>
<keyword evidence="1" id="KW-0805">Transcription regulation</keyword>
<comment type="caution">
    <text evidence="3">Lacks conserved residue(s) required for the propagation of feature annotation.</text>
</comment>
<dbReference type="AlphaFoldDB" id="A0A1D6PN38"/>
<protein>
    <submittedName>
        <fullName evidence="5">Scarecrow-like protein 29</fullName>
    </submittedName>
</protein>
<evidence type="ECO:0000256" key="3">
    <source>
        <dbReference type="PROSITE-ProRule" id="PRU01191"/>
    </source>
</evidence>
<dbReference type="ExpressionAtlas" id="A0A1D6PN38">
    <property type="expression patterns" value="baseline"/>
</dbReference>
<feature type="compositionally biased region" description="Basic residues" evidence="4">
    <location>
        <begin position="70"/>
        <end position="80"/>
    </location>
</feature>
<sequence length="220" mass="23243">MKPMSCHEQEQHAELAAATTNSGFDWLEDSVSFLTADVDAAGCRGYGWCPPLAHTSPSIASPAVSEPLSKKRKSPAHRASAHSGSNQRRRADQADRPGAGGGKKGGGAGSDRDTRWAEQLLNPCTTAVEAGNLTRVQHLFYVLGELTSFSGDANHRLAAHGLRALARSRLPAAVGPAAATAVRVPPCDCPTPAFAGTEPRLFRASLISVSLYVEVYSKIR</sequence>
<feature type="region of interest" description="Disordered" evidence="4">
    <location>
        <begin position="59"/>
        <end position="113"/>
    </location>
</feature>
<keyword evidence="2" id="KW-0804">Transcription</keyword>
<evidence type="ECO:0000256" key="1">
    <source>
        <dbReference type="ARBA" id="ARBA00023015"/>
    </source>
</evidence>
<dbReference type="PROSITE" id="PS50985">
    <property type="entry name" value="GRAS"/>
    <property type="match status" value="1"/>
</dbReference>
<dbReference type="InParanoid" id="A0A1D6PN38"/>
<name>A0A1D6PN38_MAIZE</name>
<dbReference type="EMBL" id="CM000780">
    <property type="protein sequence ID" value="AQK48277.1"/>
    <property type="molecule type" value="Genomic_DNA"/>
</dbReference>
<dbReference type="eggNOG" id="ENOG502QSHA">
    <property type="taxonomic scope" value="Eukaryota"/>
</dbReference>
<proteinExistence type="inferred from homology"/>
<dbReference type="Pfam" id="PF03514">
    <property type="entry name" value="GRAS"/>
    <property type="match status" value="1"/>
</dbReference>
<dbReference type="SMR" id="A0A1D6PN38"/>
<evidence type="ECO:0000256" key="4">
    <source>
        <dbReference type="SAM" id="MobiDB-lite"/>
    </source>
</evidence>
<dbReference type="PaxDb" id="4577-AC204621.4_FGP006"/>
<dbReference type="InterPro" id="IPR005202">
    <property type="entry name" value="TF_GRAS"/>
</dbReference>
<organism evidence="5">
    <name type="scientific">Zea mays</name>
    <name type="common">Maize</name>
    <dbReference type="NCBI Taxonomy" id="4577"/>
    <lineage>
        <taxon>Eukaryota</taxon>
        <taxon>Viridiplantae</taxon>
        <taxon>Streptophyta</taxon>
        <taxon>Embryophyta</taxon>
        <taxon>Tracheophyta</taxon>
        <taxon>Spermatophyta</taxon>
        <taxon>Magnoliopsida</taxon>
        <taxon>Liliopsida</taxon>
        <taxon>Poales</taxon>
        <taxon>Poaceae</taxon>
        <taxon>PACMAD clade</taxon>
        <taxon>Panicoideae</taxon>
        <taxon>Andropogonodae</taxon>
        <taxon>Andropogoneae</taxon>
        <taxon>Tripsacinae</taxon>
        <taxon>Zea</taxon>
    </lineage>
</organism>